<proteinExistence type="predicted"/>
<accession>A0A212KFP7</accession>
<gene>
    <name evidence="1" type="ORF">KL86DPRO_60204</name>
</gene>
<dbReference type="InterPro" id="IPR009003">
    <property type="entry name" value="Peptidase_S1_PA"/>
</dbReference>
<organism evidence="1">
    <name type="scientific">uncultured delta proteobacterium</name>
    <dbReference type="NCBI Taxonomy" id="34034"/>
    <lineage>
        <taxon>Bacteria</taxon>
        <taxon>Deltaproteobacteria</taxon>
        <taxon>environmental samples</taxon>
    </lineage>
</organism>
<sequence>MGHAYNFGSGVPRDHGKAREWYKKAAARGADDAQLSLENMAEIEEADQRLADAIQALIGTSASQQGARTDVPLSSLPRVTADTLERATVFVWASEGKKGSSGTGFFVAPGVIATNAHVVGSAKAKVHVINKALGSLCPAEIIAVSPVGNRDYALLRIPPNKAANAPVLRFAPKVRRADRVGTWGYPGAVSDRDPKYLALMRGDVKAVPEVVYSEGVVSTLLEQKPPRIVHTAIISHGNSGGPLVNERGEVVGINTWIDMDKQSYRQTNLSLPSSDLADFMRKNGVSPRMAPAAP</sequence>
<dbReference type="PRINTS" id="PR00834">
    <property type="entry name" value="PROTEASES2C"/>
</dbReference>
<protein>
    <recommendedName>
        <fullName evidence="2">Serine protease</fullName>
    </recommendedName>
</protein>
<name>A0A212KFP7_9DELT</name>
<dbReference type="InterPro" id="IPR006597">
    <property type="entry name" value="Sel1-like"/>
</dbReference>
<dbReference type="Gene3D" id="2.40.10.10">
    <property type="entry name" value="Trypsin-like serine proteases"/>
    <property type="match status" value="2"/>
</dbReference>
<dbReference type="GO" id="GO:0006508">
    <property type="term" value="P:proteolysis"/>
    <property type="evidence" value="ECO:0007669"/>
    <property type="project" value="InterPro"/>
</dbReference>
<evidence type="ECO:0008006" key="2">
    <source>
        <dbReference type="Google" id="ProtNLM"/>
    </source>
</evidence>
<dbReference type="EMBL" id="FLUQ01000006">
    <property type="protein sequence ID" value="SBW10554.1"/>
    <property type="molecule type" value="Genomic_DNA"/>
</dbReference>
<evidence type="ECO:0000313" key="1">
    <source>
        <dbReference type="EMBL" id="SBW10554.1"/>
    </source>
</evidence>
<dbReference type="PANTHER" id="PTHR43019:SF23">
    <property type="entry name" value="PROTEASE DO-LIKE 5, CHLOROPLASTIC"/>
    <property type="match status" value="1"/>
</dbReference>
<dbReference type="InterPro" id="IPR011990">
    <property type="entry name" value="TPR-like_helical_dom_sf"/>
</dbReference>
<dbReference type="GO" id="GO:0004252">
    <property type="term" value="F:serine-type endopeptidase activity"/>
    <property type="evidence" value="ECO:0007669"/>
    <property type="project" value="InterPro"/>
</dbReference>
<dbReference type="InterPro" id="IPR001940">
    <property type="entry name" value="Peptidase_S1C"/>
</dbReference>
<dbReference type="Gene3D" id="1.25.40.10">
    <property type="entry name" value="Tetratricopeptide repeat domain"/>
    <property type="match status" value="1"/>
</dbReference>
<dbReference type="InterPro" id="IPR043504">
    <property type="entry name" value="Peptidase_S1_PA_chymotrypsin"/>
</dbReference>
<dbReference type="SUPFAM" id="SSF50494">
    <property type="entry name" value="Trypsin-like serine proteases"/>
    <property type="match status" value="1"/>
</dbReference>
<dbReference type="PANTHER" id="PTHR43019">
    <property type="entry name" value="SERINE ENDOPROTEASE DEGS"/>
    <property type="match status" value="1"/>
</dbReference>
<dbReference type="Pfam" id="PF13365">
    <property type="entry name" value="Trypsin_2"/>
    <property type="match status" value="1"/>
</dbReference>
<dbReference type="AlphaFoldDB" id="A0A212KFP7"/>
<dbReference type="Pfam" id="PF08238">
    <property type="entry name" value="Sel1"/>
    <property type="match status" value="1"/>
</dbReference>
<dbReference type="SUPFAM" id="SSF81901">
    <property type="entry name" value="HCP-like"/>
    <property type="match status" value="1"/>
</dbReference>
<reference evidence="1" key="1">
    <citation type="submission" date="2016-04" db="EMBL/GenBank/DDBJ databases">
        <authorList>
            <person name="Evans L.H."/>
            <person name="Alamgir A."/>
            <person name="Owens N."/>
            <person name="Weber N.D."/>
            <person name="Virtaneva K."/>
            <person name="Barbian K."/>
            <person name="Babar A."/>
            <person name="Rosenke K."/>
        </authorList>
    </citation>
    <scope>NUCLEOTIDE SEQUENCE</scope>
    <source>
        <strain evidence="1">86</strain>
    </source>
</reference>